<dbReference type="Proteomes" id="UP000241107">
    <property type="component" value="Unassembled WGS sequence"/>
</dbReference>
<dbReference type="GeneID" id="36564194"/>
<dbReference type="EMBL" id="PYFQ01000001">
    <property type="protein sequence ID" value="PSK41130.1"/>
    <property type="molecule type" value="Genomic_DNA"/>
</dbReference>
<dbReference type="VEuPathDB" id="FungiDB:C7M61_000802"/>
<gene>
    <name evidence="2" type="ORF">C7M61_000802</name>
</gene>
<reference evidence="2 3" key="1">
    <citation type="submission" date="2018-03" db="EMBL/GenBank/DDBJ databases">
        <title>Candida pseudohaemulonii genome assembly and annotation.</title>
        <authorList>
            <person name="Munoz J.F."/>
            <person name="Gade L.G."/>
            <person name="Chow N.A."/>
            <person name="Litvintseva A.P."/>
            <person name="Loparev V.N."/>
            <person name="Cuomo C.A."/>
        </authorList>
    </citation>
    <scope>NUCLEOTIDE SEQUENCE [LARGE SCALE GENOMIC DNA]</scope>
    <source>
        <strain evidence="2 3">B12108</strain>
    </source>
</reference>
<sequence length="110" mass="12413">MLSVSSPRMFSKLNPLNALRRSNKEEPPKRPRTGLFMKLWRRSLSSSQSPQTKVVTRSQLTRHNISAAQALAPSPERRGLGGRRKLLVRTSDLLSSDFILPLEMNLSSRS</sequence>
<name>A0A2P7YYW5_9ASCO</name>
<evidence type="ECO:0000313" key="3">
    <source>
        <dbReference type="Proteomes" id="UP000241107"/>
    </source>
</evidence>
<accession>A0A2P7YYW5</accession>
<protein>
    <submittedName>
        <fullName evidence="2">Uncharacterized protein</fullName>
    </submittedName>
</protein>
<dbReference type="AlphaFoldDB" id="A0A2P7YYW5"/>
<keyword evidence="3" id="KW-1185">Reference proteome</keyword>
<proteinExistence type="predicted"/>
<dbReference type="OrthoDB" id="10410895at2759"/>
<dbReference type="RefSeq" id="XP_024715829.1">
    <property type="nucleotide sequence ID" value="XM_024856230.1"/>
</dbReference>
<evidence type="ECO:0000256" key="1">
    <source>
        <dbReference type="SAM" id="MobiDB-lite"/>
    </source>
</evidence>
<comment type="caution">
    <text evidence="2">The sequence shown here is derived from an EMBL/GenBank/DDBJ whole genome shotgun (WGS) entry which is preliminary data.</text>
</comment>
<feature type="region of interest" description="Disordered" evidence="1">
    <location>
        <begin position="1"/>
        <end position="32"/>
    </location>
</feature>
<evidence type="ECO:0000313" key="2">
    <source>
        <dbReference type="EMBL" id="PSK41130.1"/>
    </source>
</evidence>
<organism evidence="2 3">
    <name type="scientific">Candidozyma pseudohaemuli</name>
    <dbReference type="NCBI Taxonomy" id="418784"/>
    <lineage>
        <taxon>Eukaryota</taxon>
        <taxon>Fungi</taxon>
        <taxon>Dikarya</taxon>
        <taxon>Ascomycota</taxon>
        <taxon>Saccharomycotina</taxon>
        <taxon>Pichiomycetes</taxon>
        <taxon>Metschnikowiaceae</taxon>
        <taxon>Candidozyma</taxon>
    </lineage>
</organism>